<dbReference type="SMART" id="SM00896">
    <property type="entry name" value="FDX-ACB"/>
    <property type="match status" value="1"/>
</dbReference>
<dbReference type="SUPFAM" id="SSF56037">
    <property type="entry name" value="PheT/TilS domain"/>
    <property type="match status" value="1"/>
</dbReference>
<evidence type="ECO:0000256" key="14">
    <source>
        <dbReference type="ARBA" id="ARBA00049255"/>
    </source>
</evidence>
<evidence type="ECO:0000256" key="1">
    <source>
        <dbReference type="ARBA" id="ARBA00004496"/>
    </source>
</evidence>
<dbReference type="Pfam" id="PF01588">
    <property type="entry name" value="tRNA_bind"/>
    <property type="match status" value="1"/>
</dbReference>
<comment type="subcellular location">
    <subcellularLocation>
        <location evidence="1 15">Cytoplasm</location>
    </subcellularLocation>
</comment>
<dbReference type="Proteomes" id="UP000034516">
    <property type="component" value="Unassembled WGS sequence"/>
</dbReference>
<dbReference type="Gene3D" id="2.40.50.140">
    <property type="entry name" value="Nucleic acid-binding proteins"/>
    <property type="match status" value="1"/>
</dbReference>
<evidence type="ECO:0000256" key="2">
    <source>
        <dbReference type="ARBA" id="ARBA00008653"/>
    </source>
</evidence>
<name>A0A0G0Z159_9BACT</name>
<keyword evidence="10 15" id="KW-0460">Magnesium</keyword>
<feature type="binding site" evidence="15">
    <location>
        <position position="484"/>
    </location>
    <ligand>
        <name>Mg(2+)</name>
        <dbReference type="ChEBI" id="CHEBI:18420"/>
        <note>shared with alpha subunit</note>
    </ligand>
</feature>
<dbReference type="InterPro" id="IPR004532">
    <property type="entry name" value="Phe-tRNA-ligase_IIc_bsu_bact"/>
</dbReference>
<comment type="catalytic activity">
    <reaction evidence="14 15">
        <text>tRNA(Phe) + L-phenylalanine + ATP = L-phenylalanyl-tRNA(Phe) + AMP + diphosphate + H(+)</text>
        <dbReference type="Rhea" id="RHEA:19413"/>
        <dbReference type="Rhea" id="RHEA-COMP:9668"/>
        <dbReference type="Rhea" id="RHEA-COMP:9699"/>
        <dbReference type="ChEBI" id="CHEBI:15378"/>
        <dbReference type="ChEBI" id="CHEBI:30616"/>
        <dbReference type="ChEBI" id="CHEBI:33019"/>
        <dbReference type="ChEBI" id="CHEBI:58095"/>
        <dbReference type="ChEBI" id="CHEBI:78442"/>
        <dbReference type="ChEBI" id="CHEBI:78531"/>
        <dbReference type="ChEBI" id="CHEBI:456215"/>
        <dbReference type="EC" id="6.1.1.20"/>
    </reaction>
</comment>
<feature type="binding site" evidence="15">
    <location>
        <position position="474"/>
    </location>
    <ligand>
        <name>Mg(2+)</name>
        <dbReference type="ChEBI" id="CHEBI:18420"/>
        <note>shared with alpha subunit</note>
    </ligand>
</feature>
<evidence type="ECO:0000259" key="17">
    <source>
        <dbReference type="PROSITE" id="PS50886"/>
    </source>
</evidence>
<accession>A0A0G0Z159</accession>
<feature type="domain" description="FDX-ACB" evidence="18">
    <location>
        <begin position="732"/>
        <end position="821"/>
    </location>
</feature>
<evidence type="ECO:0000256" key="11">
    <source>
        <dbReference type="ARBA" id="ARBA00022884"/>
    </source>
</evidence>
<feature type="domain" description="B5" evidence="19">
    <location>
        <begin position="419"/>
        <end position="496"/>
    </location>
</feature>
<keyword evidence="11 16" id="KW-0694">RNA-binding</keyword>
<evidence type="ECO:0000256" key="6">
    <source>
        <dbReference type="ARBA" id="ARBA00022598"/>
    </source>
</evidence>
<dbReference type="PANTHER" id="PTHR10947:SF0">
    <property type="entry name" value="PHENYLALANINE--TRNA LIGASE BETA SUBUNIT"/>
    <property type="match status" value="1"/>
</dbReference>
<dbReference type="InterPro" id="IPR033714">
    <property type="entry name" value="tRNA_bind_bactPheRS"/>
</dbReference>
<dbReference type="InterPro" id="IPR045864">
    <property type="entry name" value="aa-tRNA-synth_II/BPL/LPL"/>
</dbReference>
<dbReference type="Pfam" id="PF03147">
    <property type="entry name" value="FDX-ACB"/>
    <property type="match status" value="1"/>
</dbReference>
<dbReference type="Gene3D" id="3.30.56.10">
    <property type="match status" value="2"/>
</dbReference>
<dbReference type="SMART" id="SM00874">
    <property type="entry name" value="B5"/>
    <property type="match status" value="1"/>
</dbReference>
<keyword evidence="6 15" id="KW-0436">Ligase</keyword>
<dbReference type="AlphaFoldDB" id="A0A0G0Z159"/>
<dbReference type="PROSITE" id="PS50886">
    <property type="entry name" value="TRBD"/>
    <property type="match status" value="1"/>
</dbReference>
<dbReference type="InterPro" id="IPR041616">
    <property type="entry name" value="PheRS_beta_core"/>
</dbReference>
<dbReference type="PATRIC" id="fig|1618677.3.peg.233"/>
<dbReference type="SUPFAM" id="SSF50249">
    <property type="entry name" value="Nucleic acid-binding proteins"/>
    <property type="match status" value="1"/>
</dbReference>
<evidence type="ECO:0000256" key="9">
    <source>
        <dbReference type="ARBA" id="ARBA00022840"/>
    </source>
</evidence>
<dbReference type="InterPro" id="IPR012340">
    <property type="entry name" value="NA-bd_OB-fold"/>
</dbReference>
<dbReference type="InterPro" id="IPR005147">
    <property type="entry name" value="tRNA_synthase_B5-dom"/>
</dbReference>
<dbReference type="GO" id="GO:0000287">
    <property type="term" value="F:magnesium ion binding"/>
    <property type="evidence" value="ECO:0007669"/>
    <property type="project" value="UniProtKB-UniRule"/>
</dbReference>
<comment type="similarity">
    <text evidence="2 15">Belongs to the phenylalanyl-tRNA synthetase beta subunit family. Type 1 subfamily.</text>
</comment>
<protein>
    <recommendedName>
        <fullName evidence="15">Phenylalanine--tRNA ligase beta subunit</fullName>
        <ecNumber evidence="15">6.1.1.20</ecNumber>
    </recommendedName>
    <alternativeName>
        <fullName evidence="15">Phenylalanyl-tRNA synthetase beta subunit</fullName>
        <shortName evidence="15">PheRS</shortName>
    </alternativeName>
</protein>
<evidence type="ECO:0000259" key="18">
    <source>
        <dbReference type="PROSITE" id="PS51447"/>
    </source>
</evidence>
<keyword evidence="5 16" id="KW-0820">tRNA-binding</keyword>
<dbReference type="InterPro" id="IPR020825">
    <property type="entry name" value="Phe-tRNA_synthase-like_B3/B4"/>
</dbReference>
<dbReference type="InterPro" id="IPR005121">
    <property type="entry name" value="Fdx_antiC-bd"/>
</dbReference>
<proteinExistence type="inferred from homology"/>
<keyword evidence="4 15" id="KW-0963">Cytoplasm</keyword>
<dbReference type="InterPro" id="IPR036690">
    <property type="entry name" value="Fdx_antiC-bd_sf"/>
</dbReference>
<keyword evidence="8 15" id="KW-0547">Nucleotide-binding</keyword>
<dbReference type="CDD" id="cd02796">
    <property type="entry name" value="tRNA_bind_bactPheRS"/>
    <property type="match status" value="1"/>
</dbReference>
<evidence type="ECO:0000313" key="21">
    <source>
        <dbReference type="Proteomes" id="UP000034516"/>
    </source>
</evidence>
<dbReference type="PROSITE" id="PS51447">
    <property type="entry name" value="FDX_ACB"/>
    <property type="match status" value="1"/>
</dbReference>
<dbReference type="EMBL" id="LCCW01000012">
    <property type="protein sequence ID" value="KKS42515.1"/>
    <property type="molecule type" value="Genomic_DNA"/>
</dbReference>
<dbReference type="EC" id="6.1.1.20" evidence="15"/>
<comment type="subunit">
    <text evidence="3 15">Tetramer of two alpha and two beta subunits.</text>
</comment>
<comment type="caution">
    <text evidence="20">The sequence shown here is derived from an EMBL/GenBank/DDBJ whole genome shotgun (WGS) entry which is preliminary data.</text>
</comment>
<keyword evidence="13 15" id="KW-0030">Aminoacyl-tRNA synthetase</keyword>
<dbReference type="Pfam" id="PF03483">
    <property type="entry name" value="B3_4"/>
    <property type="match status" value="1"/>
</dbReference>
<evidence type="ECO:0000256" key="12">
    <source>
        <dbReference type="ARBA" id="ARBA00022917"/>
    </source>
</evidence>
<evidence type="ECO:0000256" key="4">
    <source>
        <dbReference type="ARBA" id="ARBA00022490"/>
    </source>
</evidence>
<dbReference type="GO" id="GO:0000049">
    <property type="term" value="F:tRNA binding"/>
    <property type="evidence" value="ECO:0007669"/>
    <property type="project" value="UniProtKB-UniRule"/>
</dbReference>
<dbReference type="InterPro" id="IPR002547">
    <property type="entry name" value="tRNA-bd_dom"/>
</dbReference>
<evidence type="ECO:0000259" key="19">
    <source>
        <dbReference type="PROSITE" id="PS51483"/>
    </source>
</evidence>
<organism evidence="20 21">
    <name type="scientific">Candidatus Kuenenbacteria bacterium GW2011_GWA2_42_15</name>
    <dbReference type="NCBI Taxonomy" id="1618677"/>
    <lineage>
        <taxon>Bacteria</taxon>
        <taxon>Candidatus Kueneniibacteriota</taxon>
    </lineage>
</organism>
<comment type="cofactor">
    <cofactor evidence="15">
        <name>Mg(2+)</name>
        <dbReference type="ChEBI" id="CHEBI:18420"/>
    </cofactor>
    <text evidence="15">Binds 2 magnesium ions per tetramer.</text>
</comment>
<evidence type="ECO:0000256" key="10">
    <source>
        <dbReference type="ARBA" id="ARBA00022842"/>
    </source>
</evidence>
<dbReference type="GO" id="GO:0005524">
    <property type="term" value="F:ATP binding"/>
    <property type="evidence" value="ECO:0007669"/>
    <property type="project" value="UniProtKB-UniRule"/>
</dbReference>
<dbReference type="PANTHER" id="PTHR10947">
    <property type="entry name" value="PHENYLALANYL-TRNA SYNTHETASE BETA CHAIN AND LEUCINE-RICH REPEAT-CONTAINING PROTEIN 47"/>
    <property type="match status" value="1"/>
</dbReference>
<evidence type="ECO:0000256" key="7">
    <source>
        <dbReference type="ARBA" id="ARBA00022723"/>
    </source>
</evidence>
<feature type="domain" description="TRNA-binding" evidence="17">
    <location>
        <begin position="41"/>
        <end position="160"/>
    </location>
</feature>
<dbReference type="GO" id="GO:0009328">
    <property type="term" value="C:phenylalanine-tRNA ligase complex"/>
    <property type="evidence" value="ECO:0007669"/>
    <property type="project" value="TreeGrafter"/>
</dbReference>
<dbReference type="HAMAP" id="MF_00283">
    <property type="entry name" value="Phe_tRNA_synth_beta1"/>
    <property type="match status" value="1"/>
</dbReference>
<keyword evidence="9 15" id="KW-0067">ATP-binding</keyword>
<evidence type="ECO:0000313" key="20">
    <source>
        <dbReference type="EMBL" id="KKS42515.1"/>
    </source>
</evidence>
<dbReference type="PROSITE" id="PS51483">
    <property type="entry name" value="B5"/>
    <property type="match status" value="1"/>
</dbReference>
<dbReference type="InterPro" id="IPR009061">
    <property type="entry name" value="DNA-bd_dom_put_sf"/>
</dbReference>
<dbReference type="Gene3D" id="3.30.930.10">
    <property type="entry name" value="Bira Bifunctional Protein, Domain 2"/>
    <property type="match status" value="1"/>
</dbReference>
<dbReference type="GO" id="GO:0004826">
    <property type="term" value="F:phenylalanine-tRNA ligase activity"/>
    <property type="evidence" value="ECO:0007669"/>
    <property type="project" value="UniProtKB-UniRule"/>
</dbReference>
<dbReference type="GO" id="GO:0006432">
    <property type="term" value="P:phenylalanyl-tRNA aminoacylation"/>
    <property type="evidence" value="ECO:0007669"/>
    <property type="project" value="UniProtKB-UniRule"/>
</dbReference>
<gene>
    <name evidence="15" type="primary">pheT</name>
    <name evidence="20" type="ORF">UV02_C0012G0003</name>
</gene>
<dbReference type="SUPFAM" id="SSF54991">
    <property type="entry name" value="Anticodon-binding domain of PheRS"/>
    <property type="match status" value="1"/>
</dbReference>
<dbReference type="SUPFAM" id="SSF46955">
    <property type="entry name" value="Putative DNA-binding domain"/>
    <property type="match status" value="1"/>
</dbReference>
<dbReference type="NCBIfam" id="TIGR00472">
    <property type="entry name" value="pheT_bact"/>
    <property type="match status" value="1"/>
</dbReference>
<sequence length="821" mass="91950">MLISLNLLKKYIDLPLTTTPAEIAAKLSTSTVEVEEAFSVGKDLANMVIGKVVRLEKHPNADKLRIAMTDIGKVELAKIICGGVNLYEGMLTAVAESGAYVRWHGEGKPVRLEKTKIRGEESEGIICAANEIGLSDRFSAGEMEIIDLTAMDLKVGEPLAKALGLEDTVIDIDNKSITNRPDLWSHYGLARELAAIYQLGLKPFQLDDKLEIKKSKGKANGELKVSIKDYSLCPRYLGAVVSGIKVKESPLWLKNILTSVGLRPINNIVDITNYVMIEVGQPLHAFDRSKVDNIVVRLANQGEKIITLDKIERELSPEMLVIADSKKPIAVAGVMGGANSQVDETTKAIIIEAANFDAISIRKTTQRLGLRTDASMRFEKSLDPNLAETAIRRVCALVKEIIPGAEIDGIIVADGNLLNKKNEIEAGLLAIRNKIGEEIKTEEITDILRRLGFEIKHKKDSLAITVPSWRSTGDIVCEEDIAEEVARIYGYDKIKADFPEIKMKPLTSESGRLIINKIKDKLAFGFGMQEVLNYSFWPGKTVSDFEIDKEPELIGLLNPPSEDQKYLRMSLVPGLLKNIADNGRFYDEFKFYEIGRVFFVRKGKYRVKKQSKEHLPEQPYYLAGAVVLAKDGESFSEAKGALEELARYFKFGFLPWSAGKNPFIEFINKIADKEKRLAIIYGKEKIGWLGEINQMAMNYFDIKNKRVAIFEIDLTQILEVKVKEEKTYEPLPKYPAVERDIAIELGWKVKWTAIEEEVVKLEPEIVRSAEFLSEYDLGAKKSLAFRVKYQAADRTLKDEEAVAIESEIVKILGEKFGAKRR</sequence>
<dbReference type="Pfam" id="PF17759">
    <property type="entry name" value="tRNA_synthFbeta"/>
    <property type="match status" value="1"/>
</dbReference>
<dbReference type="SMART" id="SM00873">
    <property type="entry name" value="B3_4"/>
    <property type="match status" value="1"/>
</dbReference>
<reference evidence="20 21" key="1">
    <citation type="journal article" date="2015" name="Nature">
        <title>rRNA introns, odd ribosomes, and small enigmatic genomes across a large radiation of phyla.</title>
        <authorList>
            <person name="Brown C.T."/>
            <person name="Hug L.A."/>
            <person name="Thomas B.C."/>
            <person name="Sharon I."/>
            <person name="Castelle C.J."/>
            <person name="Singh A."/>
            <person name="Wilkins M.J."/>
            <person name="Williams K.H."/>
            <person name="Banfield J.F."/>
        </authorList>
    </citation>
    <scope>NUCLEOTIDE SEQUENCE [LARGE SCALE GENOMIC DNA]</scope>
</reference>
<evidence type="ECO:0000256" key="8">
    <source>
        <dbReference type="ARBA" id="ARBA00022741"/>
    </source>
</evidence>
<dbReference type="Gene3D" id="3.30.70.380">
    <property type="entry name" value="Ferrodoxin-fold anticodon-binding domain"/>
    <property type="match status" value="1"/>
</dbReference>
<evidence type="ECO:0000256" key="5">
    <source>
        <dbReference type="ARBA" id="ARBA00022555"/>
    </source>
</evidence>
<evidence type="ECO:0000256" key="15">
    <source>
        <dbReference type="HAMAP-Rule" id="MF_00283"/>
    </source>
</evidence>
<dbReference type="Gene3D" id="3.50.40.10">
    <property type="entry name" value="Phenylalanyl-trna Synthetase, Chain B, domain 3"/>
    <property type="match status" value="1"/>
</dbReference>
<dbReference type="SUPFAM" id="SSF55681">
    <property type="entry name" value="Class II aaRS and biotin synthetases"/>
    <property type="match status" value="1"/>
</dbReference>
<evidence type="ECO:0000256" key="3">
    <source>
        <dbReference type="ARBA" id="ARBA00011209"/>
    </source>
</evidence>
<evidence type="ECO:0000256" key="16">
    <source>
        <dbReference type="PROSITE-ProRule" id="PRU00209"/>
    </source>
</evidence>
<dbReference type="InterPro" id="IPR005146">
    <property type="entry name" value="B3/B4_tRNA-bd"/>
</dbReference>
<keyword evidence="12 15" id="KW-0648">Protein biosynthesis</keyword>
<feature type="binding site" evidence="15">
    <location>
        <position position="480"/>
    </location>
    <ligand>
        <name>Mg(2+)</name>
        <dbReference type="ChEBI" id="CHEBI:18420"/>
        <note>shared with alpha subunit</note>
    </ligand>
</feature>
<dbReference type="Pfam" id="PF03484">
    <property type="entry name" value="B5"/>
    <property type="match status" value="1"/>
</dbReference>
<feature type="binding site" evidence="15">
    <location>
        <position position="483"/>
    </location>
    <ligand>
        <name>Mg(2+)</name>
        <dbReference type="ChEBI" id="CHEBI:18420"/>
        <note>shared with alpha subunit</note>
    </ligand>
</feature>
<dbReference type="InterPro" id="IPR045060">
    <property type="entry name" value="Phe-tRNA-ligase_IIc_bsu"/>
</dbReference>
<keyword evidence="7 15" id="KW-0479">Metal-binding</keyword>
<dbReference type="FunFam" id="3.50.40.10:FF:000001">
    <property type="entry name" value="Phenylalanine--tRNA ligase beta subunit"/>
    <property type="match status" value="1"/>
</dbReference>
<evidence type="ECO:0000256" key="13">
    <source>
        <dbReference type="ARBA" id="ARBA00023146"/>
    </source>
</evidence>